<dbReference type="InterPro" id="IPR036390">
    <property type="entry name" value="WH_DNA-bd_sf"/>
</dbReference>
<dbReference type="PANTHER" id="PTHR44846:SF17">
    <property type="entry name" value="GNTR-FAMILY TRANSCRIPTIONAL REGULATOR"/>
    <property type="match status" value="1"/>
</dbReference>
<organism evidence="5 6">
    <name type="scientific">Agromyces tropicus</name>
    <dbReference type="NCBI Taxonomy" id="555371"/>
    <lineage>
        <taxon>Bacteria</taxon>
        <taxon>Bacillati</taxon>
        <taxon>Actinomycetota</taxon>
        <taxon>Actinomycetes</taxon>
        <taxon>Micrococcales</taxon>
        <taxon>Microbacteriaceae</taxon>
        <taxon>Agromyces</taxon>
    </lineage>
</organism>
<dbReference type="SMART" id="SM00866">
    <property type="entry name" value="UTRA"/>
    <property type="match status" value="1"/>
</dbReference>
<keyword evidence="1" id="KW-0805">Transcription regulation</keyword>
<dbReference type="Gene3D" id="1.10.10.10">
    <property type="entry name" value="Winged helix-like DNA-binding domain superfamily/Winged helix DNA-binding domain"/>
    <property type="match status" value="1"/>
</dbReference>
<evidence type="ECO:0000313" key="5">
    <source>
        <dbReference type="EMBL" id="GAA2042820.1"/>
    </source>
</evidence>
<dbReference type="InterPro" id="IPR000524">
    <property type="entry name" value="Tscrpt_reg_HTH_GntR"/>
</dbReference>
<feature type="domain" description="HTH gntR-type" evidence="4">
    <location>
        <begin position="33"/>
        <end position="101"/>
    </location>
</feature>
<comment type="caution">
    <text evidence="5">The sequence shown here is derived from an EMBL/GenBank/DDBJ whole genome shotgun (WGS) entry which is preliminary data.</text>
</comment>
<dbReference type="SUPFAM" id="SSF64288">
    <property type="entry name" value="Chorismate lyase-like"/>
    <property type="match status" value="1"/>
</dbReference>
<evidence type="ECO:0000256" key="3">
    <source>
        <dbReference type="ARBA" id="ARBA00023163"/>
    </source>
</evidence>
<gene>
    <name evidence="5" type="primary">iolR_1</name>
    <name evidence="5" type="ORF">GCM10009819_31640</name>
</gene>
<accession>A0ABP5GE35</accession>
<keyword evidence="2" id="KW-0238">DNA-binding</keyword>
<proteinExistence type="predicted"/>
<sequence length="264" mass="29279">MTAAPEPRKDGMASEEMVWPDELFLDLDRNGPVPLYFQVSSRLEAAIRSGAIPPGSRLENEIAIGQRLGLSRPTIRRAIQELVDKGLLVRRRGIGTQVIQGQVTRQVELTSLYDDLRNSDKEPSTTVIKHAVIPATDLVANMLGLPAGADVLYLRRLRSTDDVPVAVLENYLPPEFADISPENLEARGLYQILRSRGVGIRIAQQKIGARRAQRDESRLLGIDKGGPVLTMERVAYDNTGRAVEFGHHCYRPDLYGFETTLVAK</sequence>
<dbReference type="SMART" id="SM00345">
    <property type="entry name" value="HTH_GNTR"/>
    <property type="match status" value="1"/>
</dbReference>
<dbReference type="SUPFAM" id="SSF46785">
    <property type="entry name" value="Winged helix' DNA-binding domain"/>
    <property type="match status" value="1"/>
</dbReference>
<dbReference type="EMBL" id="BAAAPW010000005">
    <property type="protein sequence ID" value="GAA2042820.1"/>
    <property type="molecule type" value="Genomic_DNA"/>
</dbReference>
<evidence type="ECO:0000256" key="2">
    <source>
        <dbReference type="ARBA" id="ARBA00023125"/>
    </source>
</evidence>
<keyword evidence="3" id="KW-0804">Transcription</keyword>
<dbReference type="Pfam" id="PF00392">
    <property type="entry name" value="GntR"/>
    <property type="match status" value="1"/>
</dbReference>
<evidence type="ECO:0000256" key="1">
    <source>
        <dbReference type="ARBA" id="ARBA00023015"/>
    </source>
</evidence>
<dbReference type="Gene3D" id="3.40.1410.10">
    <property type="entry name" value="Chorismate lyase-like"/>
    <property type="match status" value="1"/>
</dbReference>
<reference evidence="6" key="1">
    <citation type="journal article" date="2019" name="Int. J. Syst. Evol. Microbiol.">
        <title>The Global Catalogue of Microorganisms (GCM) 10K type strain sequencing project: providing services to taxonomists for standard genome sequencing and annotation.</title>
        <authorList>
            <consortium name="The Broad Institute Genomics Platform"/>
            <consortium name="The Broad Institute Genome Sequencing Center for Infectious Disease"/>
            <person name="Wu L."/>
            <person name="Ma J."/>
        </authorList>
    </citation>
    <scope>NUCLEOTIDE SEQUENCE [LARGE SCALE GENOMIC DNA]</scope>
    <source>
        <strain evidence="6">JCM 15672</strain>
    </source>
</reference>
<dbReference type="InterPro" id="IPR011663">
    <property type="entry name" value="UTRA"/>
</dbReference>
<dbReference type="InterPro" id="IPR036388">
    <property type="entry name" value="WH-like_DNA-bd_sf"/>
</dbReference>
<dbReference type="PANTHER" id="PTHR44846">
    <property type="entry name" value="MANNOSYL-D-GLYCERATE TRANSPORT/METABOLISM SYSTEM REPRESSOR MNGR-RELATED"/>
    <property type="match status" value="1"/>
</dbReference>
<dbReference type="InterPro" id="IPR050679">
    <property type="entry name" value="Bact_HTH_transcr_reg"/>
</dbReference>
<evidence type="ECO:0000313" key="6">
    <source>
        <dbReference type="Proteomes" id="UP001501196"/>
    </source>
</evidence>
<protein>
    <submittedName>
        <fullName evidence="5">GntR family transcriptional regulator IolR</fullName>
    </submittedName>
</protein>
<dbReference type="Pfam" id="PF07702">
    <property type="entry name" value="UTRA"/>
    <property type="match status" value="1"/>
</dbReference>
<keyword evidence="6" id="KW-1185">Reference proteome</keyword>
<dbReference type="PROSITE" id="PS50949">
    <property type="entry name" value="HTH_GNTR"/>
    <property type="match status" value="1"/>
</dbReference>
<dbReference type="Proteomes" id="UP001501196">
    <property type="component" value="Unassembled WGS sequence"/>
</dbReference>
<dbReference type="CDD" id="cd07377">
    <property type="entry name" value="WHTH_GntR"/>
    <property type="match status" value="1"/>
</dbReference>
<dbReference type="InterPro" id="IPR028978">
    <property type="entry name" value="Chorismate_lyase_/UTRA_dom_sf"/>
</dbReference>
<dbReference type="PRINTS" id="PR00035">
    <property type="entry name" value="HTHGNTR"/>
</dbReference>
<evidence type="ECO:0000259" key="4">
    <source>
        <dbReference type="PROSITE" id="PS50949"/>
    </source>
</evidence>
<name>A0ABP5GE35_9MICO</name>